<gene>
    <name evidence="2" type="ORF">ACFO3I_10045</name>
</gene>
<evidence type="ECO:0008006" key="4">
    <source>
        <dbReference type="Google" id="ProtNLM"/>
    </source>
</evidence>
<organism evidence="2 3">
    <name type="scientific">Rheinheimera marina</name>
    <dbReference type="NCBI Taxonomy" id="1774958"/>
    <lineage>
        <taxon>Bacteria</taxon>
        <taxon>Pseudomonadati</taxon>
        <taxon>Pseudomonadota</taxon>
        <taxon>Gammaproteobacteria</taxon>
        <taxon>Chromatiales</taxon>
        <taxon>Chromatiaceae</taxon>
        <taxon>Rheinheimera</taxon>
    </lineage>
</organism>
<protein>
    <recommendedName>
        <fullName evidence="4">Lipoprotein</fullName>
    </recommendedName>
</protein>
<accession>A0ABV9JMC5</accession>
<proteinExistence type="predicted"/>
<dbReference type="RefSeq" id="WP_377333852.1">
    <property type="nucleotide sequence ID" value="NZ_JBHSGB010000010.1"/>
</dbReference>
<keyword evidence="3" id="KW-1185">Reference proteome</keyword>
<feature type="signal peptide" evidence="1">
    <location>
        <begin position="1"/>
        <end position="19"/>
    </location>
</feature>
<name>A0ABV9JMC5_9GAMM</name>
<comment type="caution">
    <text evidence="2">The sequence shown here is derived from an EMBL/GenBank/DDBJ whole genome shotgun (WGS) entry which is preliminary data.</text>
</comment>
<dbReference type="PROSITE" id="PS51257">
    <property type="entry name" value="PROKAR_LIPOPROTEIN"/>
    <property type="match status" value="1"/>
</dbReference>
<evidence type="ECO:0000256" key="1">
    <source>
        <dbReference type="SAM" id="SignalP"/>
    </source>
</evidence>
<dbReference type="Proteomes" id="UP001595962">
    <property type="component" value="Unassembled WGS sequence"/>
</dbReference>
<sequence length="259" mass="29068">MKVFLALALSLLLSACVSTYVPPTPSLNLPAKTKIGVLVIAGDSTKHSHVGTTIFNNFDTSYAHNWQMADSIFDTLKSQLEQPERFEVVNLSRWNQMPLQPLNFVDVRDKNWQFNPEPEVLRQRLLAEGIQVVISIYETPSLAFLQCSSYGCSEFYSQGYGLFTRSFLGMDMYFSSAAFAISVETIHQPVDLTLMPKLEALTNYQAKHHELSDFDDPKDFKNITAQEMEPVRLSILNYFSALGSQIKAYLNGEVSGTAS</sequence>
<feature type="chain" id="PRO_5045417141" description="Lipoprotein" evidence="1">
    <location>
        <begin position="20"/>
        <end position="259"/>
    </location>
</feature>
<evidence type="ECO:0000313" key="2">
    <source>
        <dbReference type="EMBL" id="MFC4655351.1"/>
    </source>
</evidence>
<reference evidence="3" key="1">
    <citation type="journal article" date="2019" name="Int. J. Syst. Evol. Microbiol.">
        <title>The Global Catalogue of Microorganisms (GCM) 10K type strain sequencing project: providing services to taxonomists for standard genome sequencing and annotation.</title>
        <authorList>
            <consortium name="The Broad Institute Genomics Platform"/>
            <consortium name="The Broad Institute Genome Sequencing Center for Infectious Disease"/>
            <person name="Wu L."/>
            <person name="Ma J."/>
        </authorList>
    </citation>
    <scope>NUCLEOTIDE SEQUENCE [LARGE SCALE GENOMIC DNA]</scope>
    <source>
        <strain evidence="3">DT28</strain>
    </source>
</reference>
<keyword evidence="1" id="KW-0732">Signal</keyword>
<dbReference type="EMBL" id="JBHSGB010000010">
    <property type="protein sequence ID" value="MFC4655351.1"/>
    <property type="molecule type" value="Genomic_DNA"/>
</dbReference>
<evidence type="ECO:0000313" key="3">
    <source>
        <dbReference type="Proteomes" id="UP001595962"/>
    </source>
</evidence>